<evidence type="ECO:0000256" key="7">
    <source>
        <dbReference type="ARBA" id="ARBA00023170"/>
    </source>
</evidence>
<keyword evidence="6 9" id="KW-0472">Membrane</keyword>
<sequence>MRRDKTYRLYYEIRDLWHSTDDPKERQNFENLAYWARTITIVFYSACMWNVFTFTFAATHDYFMIEYNISNAEKSKHLPFEVWYGTDITASPLFEIAFVCQLIAVAFVAASTSGLDGSCMTTILHVSGQFKLISTWVSKMGVETNVKPVYSRKLEVDLIKCIRHHQRMINVVNDVNNLFTPIVFVQLLTSGIVICLSGFAVFDNDARTDILKYVSYLSSIWLQLLLWCLPGEILVQESLEIGHVVYLNVPWYNLPPIYQRKLCMMILRAQQYCSITALTFRTLSIHTLTSVSDFFC</sequence>
<keyword evidence="7 10" id="KW-0675">Receptor</keyword>
<name>A0A0L7RF52_9HYME</name>
<evidence type="ECO:0000256" key="4">
    <source>
        <dbReference type="ARBA" id="ARBA00022725"/>
    </source>
</evidence>
<evidence type="ECO:0000313" key="10">
    <source>
        <dbReference type="EMBL" id="KOC69475.1"/>
    </source>
</evidence>
<dbReference type="GO" id="GO:0004984">
    <property type="term" value="F:olfactory receptor activity"/>
    <property type="evidence" value="ECO:0007669"/>
    <property type="project" value="InterPro"/>
</dbReference>
<dbReference type="PANTHER" id="PTHR21137:SF26">
    <property type="entry name" value="ODORANT RECEPTOR 10A-RELATED"/>
    <property type="match status" value="1"/>
</dbReference>
<evidence type="ECO:0000256" key="3">
    <source>
        <dbReference type="ARBA" id="ARBA00022692"/>
    </source>
</evidence>
<gene>
    <name evidence="10" type="ORF">WH47_09433</name>
</gene>
<keyword evidence="5 9" id="KW-1133">Transmembrane helix</keyword>
<dbReference type="EMBL" id="KQ414608">
    <property type="protein sequence ID" value="KOC69475.1"/>
    <property type="molecule type" value="Genomic_DNA"/>
</dbReference>
<dbReference type="AlphaFoldDB" id="A0A0L7RF52"/>
<feature type="transmembrane region" description="Helical" evidence="9">
    <location>
        <begin position="178"/>
        <end position="201"/>
    </location>
</feature>
<evidence type="ECO:0000256" key="2">
    <source>
        <dbReference type="ARBA" id="ARBA00022606"/>
    </source>
</evidence>
<keyword evidence="11" id="KW-1185">Reference proteome</keyword>
<keyword evidence="3 9" id="KW-0812">Transmembrane</keyword>
<evidence type="ECO:0000313" key="11">
    <source>
        <dbReference type="Proteomes" id="UP000053825"/>
    </source>
</evidence>
<evidence type="ECO:0000256" key="8">
    <source>
        <dbReference type="ARBA" id="ARBA00023224"/>
    </source>
</evidence>
<keyword evidence="4" id="KW-0552">Olfaction</keyword>
<dbReference type="OrthoDB" id="6614360at2759"/>
<accession>A0A0L7RF52</accession>
<dbReference type="STRING" id="597456.A0A0L7RF52"/>
<dbReference type="Proteomes" id="UP000053825">
    <property type="component" value="Unassembled WGS sequence"/>
</dbReference>
<dbReference type="PANTHER" id="PTHR21137">
    <property type="entry name" value="ODORANT RECEPTOR"/>
    <property type="match status" value="1"/>
</dbReference>
<keyword evidence="2" id="KW-0716">Sensory transduction</keyword>
<feature type="transmembrane region" description="Helical" evidence="9">
    <location>
        <begin position="34"/>
        <end position="58"/>
    </location>
</feature>
<organism evidence="10 11">
    <name type="scientific">Habropoda laboriosa</name>
    <dbReference type="NCBI Taxonomy" id="597456"/>
    <lineage>
        <taxon>Eukaryota</taxon>
        <taxon>Metazoa</taxon>
        <taxon>Ecdysozoa</taxon>
        <taxon>Arthropoda</taxon>
        <taxon>Hexapoda</taxon>
        <taxon>Insecta</taxon>
        <taxon>Pterygota</taxon>
        <taxon>Neoptera</taxon>
        <taxon>Endopterygota</taxon>
        <taxon>Hymenoptera</taxon>
        <taxon>Apocrita</taxon>
        <taxon>Aculeata</taxon>
        <taxon>Apoidea</taxon>
        <taxon>Anthophila</taxon>
        <taxon>Apidae</taxon>
        <taxon>Habropoda</taxon>
    </lineage>
</organism>
<protein>
    <submittedName>
        <fullName evidence="10">Putative odorant receptor 13a</fullName>
    </submittedName>
</protein>
<evidence type="ECO:0000256" key="6">
    <source>
        <dbReference type="ARBA" id="ARBA00023136"/>
    </source>
</evidence>
<keyword evidence="8" id="KW-0807">Transducer</keyword>
<proteinExistence type="predicted"/>
<dbReference type="Pfam" id="PF02949">
    <property type="entry name" value="7tm_6"/>
    <property type="match status" value="1"/>
</dbReference>
<dbReference type="InterPro" id="IPR004117">
    <property type="entry name" value="7tm6_olfct_rcpt"/>
</dbReference>
<dbReference type="GO" id="GO:0007165">
    <property type="term" value="P:signal transduction"/>
    <property type="evidence" value="ECO:0007669"/>
    <property type="project" value="UniProtKB-KW"/>
</dbReference>
<evidence type="ECO:0000256" key="1">
    <source>
        <dbReference type="ARBA" id="ARBA00004141"/>
    </source>
</evidence>
<reference evidence="10 11" key="1">
    <citation type="submission" date="2015-07" db="EMBL/GenBank/DDBJ databases">
        <title>The genome of Habropoda laboriosa.</title>
        <authorList>
            <person name="Pan H."/>
            <person name="Kapheim K."/>
        </authorList>
    </citation>
    <scope>NUCLEOTIDE SEQUENCE [LARGE SCALE GENOMIC DNA]</scope>
    <source>
        <strain evidence="10">0110345459</strain>
    </source>
</reference>
<dbReference type="GO" id="GO:0005549">
    <property type="term" value="F:odorant binding"/>
    <property type="evidence" value="ECO:0007669"/>
    <property type="project" value="InterPro"/>
</dbReference>
<dbReference type="GO" id="GO:0005886">
    <property type="term" value="C:plasma membrane"/>
    <property type="evidence" value="ECO:0007669"/>
    <property type="project" value="TreeGrafter"/>
</dbReference>
<comment type="subcellular location">
    <subcellularLocation>
        <location evidence="1">Membrane</location>
        <topology evidence="1">Multi-pass membrane protein</topology>
    </subcellularLocation>
</comment>
<evidence type="ECO:0000256" key="5">
    <source>
        <dbReference type="ARBA" id="ARBA00022989"/>
    </source>
</evidence>
<evidence type="ECO:0000256" key="9">
    <source>
        <dbReference type="SAM" id="Phobius"/>
    </source>
</evidence>
<feature type="transmembrane region" description="Helical" evidence="9">
    <location>
        <begin position="88"/>
        <end position="110"/>
    </location>
</feature>